<dbReference type="InterPro" id="IPR055902">
    <property type="entry name" value="DUF7479"/>
</dbReference>
<sequence length="70" mass="7908">MKETYANPEDLRWKCCSCDMFLSVGPATLMYMGNKIKAQLPICPQCGFVFISEELALGKMAEVEQILEDK</sequence>
<dbReference type="NCBIfam" id="NF045645">
    <property type="entry name" value="DVU_1557_fam"/>
    <property type="match status" value="1"/>
</dbReference>
<organism evidence="2">
    <name type="scientific">uncultured Desulfobacterium sp</name>
    <dbReference type="NCBI Taxonomy" id="201089"/>
    <lineage>
        <taxon>Bacteria</taxon>
        <taxon>Pseudomonadati</taxon>
        <taxon>Thermodesulfobacteriota</taxon>
        <taxon>Desulfobacteria</taxon>
        <taxon>Desulfobacterales</taxon>
        <taxon>Desulfobacteriaceae</taxon>
        <taxon>Desulfobacterium</taxon>
        <taxon>environmental samples</taxon>
    </lineage>
</organism>
<name>E1YKX2_9BACT</name>
<dbReference type="Pfam" id="PF24292">
    <property type="entry name" value="DUF7479"/>
    <property type="match status" value="1"/>
</dbReference>
<reference evidence="2" key="1">
    <citation type="journal article" date="2011" name="Environ. Microbiol.">
        <title>Genomic insights into the metabolic potential of the polycyclic aromatic hydrocarbon degrading sulfate-reducing Deltaproteobacterium N47.</title>
        <authorList>
            <person name="Bergmann F."/>
            <person name="Selesi D."/>
            <person name="Weinmaier T."/>
            <person name="Tischler P."/>
            <person name="Rattei T."/>
            <person name="Meckenstock R.U."/>
        </authorList>
    </citation>
    <scope>NUCLEOTIDE SEQUENCE</scope>
</reference>
<proteinExistence type="predicted"/>
<evidence type="ECO:0000313" key="2">
    <source>
        <dbReference type="EMBL" id="CBX30755.1"/>
    </source>
</evidence>
<gene>
    <name evidence="2" type="ORF">N47_E42670</name>
</gene>
<dbReference type="AlphaFoldDB" id="E1YKX2"/>
<feature type="domain" description="DUF7479" evidence="1">
    <location>
        <begin position="12"/>
        <end position="70"/>
    </location>
</feature>
<accession>E1YKX2</accession>
<protein>
    <recommendedName>
        <fullName evidence="1">DUF7479 domain-containing protein</fullName>
    </recommendedName>
</protein>
<evidence type="ECO:0000259" key="1">
    <source>
        <dbReference type="Pfam" id="PF24292"/>
    </source>
</evidence>
<dbReference type="InterPro" id="IPR054656">
    <property type="entry name" value="DVU_1557-like"/>
</dbReference>
<dbReference type="EMBL" id="FR695877">
    <property type="protein sequence ID" value="CBX30755.1"/>
    <property type="molecule type" value="Genomic_DNA"/>
</dbReference>